<proteinExistence type="predicted"/>
<dbReference type="AlphaFoldDB" id="A0A8S1IRC8"/>
<dbReference type="EMBL" id="CAJHUC010000651">
    <property type="protein sequence ID" value="CAD7697385.1"/>
    <property type="molecule type" value="Genomic_DNA"/>
</dbReference>
<keyword evidence="2" id="KW-1185">Reference proteome</keyword>
<sequence length="109" mass="12183">MVSLTDLVQALPSYSLQISIHEAAQVICRVLIPLLTFVCVCVCEMLSCLCLLLPALQPQPALHWCLLWSHSSSSHQFGELSRGRCDSAVAIPHMMHPWCLYGLFNETMQ</sequence>
<gene>
    <name evidence="1" type="ORF">OSTQU699_LOCUS2746</name>
</gene>
<accession>A0A8S1IRC8</accession>
<reference evidence="1" key="1">
    <citation type="submission" date="2020-12" db="EMBL/GenBank/DDBJ databases">
        <authorList>
            <person name="Iha C."/>
        </authorList>
    </citation>
    <scope>NUCLEOTIDE SEQUENCE</scope>
</reference>
<evidence type="ECO:0000313" key="1">
    <source>
        <dbReference type="EMBL" id="CAD7697385.1"/>
    </source>
</evidence>
<evidence type="ECO:0000313" key="2">
    <source>
        <dbReference type="Proteomes" id="UP000708148"/>
    </source>
</evidence>
<organism evidence="1 2">
    <name type="scientific">Ostreobium quekettii</name>
    <dbReference type="NCBI Taxonomy" id="121088"/>
    <lineage>
        <taxon>Eukaryota</taxon>
        <taxon>Viridiplantae</taxon>
        <taxon>Chlorophyta</taxon>
        <taxon>core chlorophytes</taxon>
        <taxon>Ulvophyceae</taxon>
        <taxon>TCBD clade</taxon>
        <taxon>Bryopsidales</taxon>
        <taxon>Ostreobineae</taxon>
        <taxon>Ostreobiaceae</taxon>
        <taxon>Ostreobium</taxon>
    </lineage>
</organism>
<name>A0A8S1IRC8_9CHLO</name>
<comment type="caution">
    <text evidence="1">The sequence shown here is derived from an EMBL/GenBank/DDBJ whole genome shotgun (WGS) entry which is preliminary data.</text>
</comment>
<dbReference type="Proteomes" id="UP000708148">
    <property type="component" value="Unassembled WGS sequence"/>
</dbReference>
<protein>
    <submittedName>
        <fullName evidence="1">Uncharacterized protein</fullName>
    </submittedName>
</protein>